<organism evidence="1 2">
    <name type="scientific">Polaromonas naphthalenivorans (strain CJ2)</name>
    <dbReference type="NCBI Taxonomy" id="365044"/>
    <lineage>
        <taxon>Bacteria</taxon>
        <taxon>Pseudomonadati</taxon>
        <taxon>Pseudomonadota</taxon>
        <taxon>Betaproteobacteria</taxon>
        <taxon>Burkholderiales</taxon>
        <taxon>Comamonadaceae</taxon>
        <taxon>Polaromonas</taxon>
    </lineage>
</organism>
<reference evidence="2" key="1">
    <citation type="journal article" date="2009" name="Environ. Microbiol.">
        <title>The genome of Polaromonas naphthalenivorans strain CJ2, isolated from coal tar-contaminated sediment, reveals physiological and metabolic versatility and evolution through extensive horizontal gene transfer.</title>
        <authorList>
            <person name="Yagi J.M."/>
            <person name="Sims D."/>
            <person name="Brettin T."/>
            <person name="Bruce D."/>
            <person name="Madsen E.L."/>
        </authorList>
    </citation>
    <scope>NUCLEOTIDE SEQUENCE [LARGE SCALE GENOMIC DNA]</scope>
    <source>
        <strain evidence="2">CJ2</strain>
    </source>
</reference>
<dbReference type="STRING" id="365044.Pnap_3101"/>
<accession>A1VRX2</accession>
<dbReference type="AlphaFoldDB" id="A1VRX2"/>
<proteinExistence type="predicted"/>
<evidence type="ECO:0000313" key="1">
    <source>
        <dbReference type="EMBL" id="ABM38400.1"/>
    </source>
</evidence>
<gene>
    <name evidence="1" type="ordered locus">Pnap_3101</name>
</gene>
<evidence type="ECO:0000313" key="2">
    <source>
        <dbReference type="Proteomes" id="UP000000644"/>
    </source>
</evidence>
<dbReference type="EMBL" id="CP000529">
    <property type="protein sequence ID" value="ABM38400.1"/>
    <property type="molecule type" value="Genomic_DNA"/>
</dbReference>
<dbReference type="KEGG" id="pna:Pnap_3101"/>
<keyword evidence="2" id="KW-1185">Reference proteome</keyword>
<dbReference type="HOGENOM" id="CLU_2383659_0_0_4"/>
<protein>
    <submittedName>
        <fullName evidence="1">Uncharacterized protein</fullName>
    </submittedName>
</protein>
<sequence length="94" mass="10078">MQRLLPACASCAIAITARQELKNGFWGRSGGDWSYLGWFWAKPLPIHPKTNCMKKKDSTNPIPNRGGGKSIAAIHLRSGASGVLSGGVSNITLR</sequence>
<name>A1VRX2_POLNA</name>
<dbReference type="Proteomes" id="UP000000644">
    <property type="component" value="Chromosome"/>
</dbReference>